<dbReference type="InterPro" id="IPR000648">
    <property type="entry name" value="Oxysterol-bd"/>
</dbReference>
<protein>
    <submittedName>
        <fullName evidence="1">Uncharacterized protein</fullName>
    </submittedName>
</protein>
<dbReference type="PANTHER" id="PTHR10972">
    <property type="entry name" value="OXYSTEROL-BINDING PROTEIN-RELATED"/>
    <property type="match status" value="1"/>
</dbReference>
<sequence>MNLEPTSFLDGDIKLSSVVCQQMLDAYDRVFAAMEQKELLEELAESYASTEGRHSKPFNPLLGETLKLIIQIKAFASSHRSASAMVSHHPMIVACQCEGRGWKFWGDSNLKSKFWGRSIQLDPVGVLTLELDDGEIFQWSKVRSSQFNQSVIGDELTTTLKAAFEGLGCGEGRRRRLRRLRGTAANSGDGLGLRRLQSPVDGDGKPDGLIASSITATAEI</sequence>
<dbReference type="Gene3D" id="2.40.160.120">
    <property type="match status" value="1"/>
</dbReference>
<gene>
    <name evidence="1" type="ORF">Scep_023873</name>
</gene>
<dbReference type="GO" id="GO:0032934">
    <property type="term" value="F:sterol binding"/>
    <property type="evidence" value="ECO:0007669"/>
    <property type="project" value="TreeGrafter"/>
</dbReference>
<dbReference type="AlphaFoldDB" id="A0AAP0F0Y8"/>
<dbReference type="Proteomes" id="UP001419268">
    <property type="component" value="Unassembled WGS sequence"/>
</dbReference>
<dbReference type="PANTHER" id="PTHR10972:SF96">
    <property type="entry name" value="OXYSTEROL-BINDING PROTEIN-RELATED PROTEIN 1A-RELATED"/>
    <property type="match status" value="1"/>
</dbReference>
<dbReference type="GO" id="GO:0005829">
    <property type="term" value="C:cytosol"/>
    <property type="evidence" value="ECO:0007669"/>
    <property type="project" value="TreeGrafter"/>
</dbReference>
<reference evidence="1 2" key="1">
    <citation type="submission" date="2024-01" db="EMBL/GenBank/DDBJ databases">
        <title>Genome assemblies of Stephania.</title>
        <authorList>
            <person name="Yang L."/>
        </authorList>
    </citation>
    <scope>NUCLEOTIDE SEQUENCE [LARGE SCALE GENOMIC DNA]</scope>
    <source>
        <strain evidence="1">JXDWG</strain>
        <tissue evidence="1">Leaf</tissue>
    </source>
</reference>
<comment type="caution">
    <text evidence="1">The sequence shown here is derived from an EMBL/GenBank/DDBJ whole genome shotgun (WGS) entry which is preliminary data.</text>
</comment>
<dbReference type="Pfam" id="PF01237">
    <property type="entry name" value="Oxysterol_BP"/>
    <property type="match status" value="1"/>
</dbReference>
<name>A0AAP0F0Y8_9MAGN</name>
<evidence type="ECO:0000313" key="2">
    <source>
        <dbReference type="Proteomes" id="UP001419268"/>
    </source>
</evidence>
<organism evidence="1 2">
    <name type="scientific">Stephania cephalantha</name>
    <dbReference type="NCBI Taxonomy" id="152367"/>
    <lineage>
        <taxon>Eukaryota</taxon>
        <taxon>Viridiplantae</taxon>
        <taxon>Streptophyta</taxon>
        <taxon>Embryophyta</taxon>
        <taxon>Tracheophyta</taxon>
        <taxon>Spermatophyta</taxon>
        <taxon>Magnoliopsida</taxon>
        <taxon>Ranunculales</taxon>
        <taxon>Menispermaceae</taxon>
        <taxon>Menispermoideae</taxon>
        <taxon>Cissampelideae</taxon>
        <taxon>Stephania</taxon>
    </lineage>
</organism>
<dbReference type="InterPro" id="IPR037239">
    <property type="entry name" value="OSBP_sf"/>
</dbReference>
<accession>A0AAP0F0Y8</accession>
<dbReference type="SUPFAM" id="SSF144000">
    <property type="entry name" value="Oxysterol-binding protein-like"/>
    <property type="match status" value="1"/>
</dbReference>
<keyword evidence="2" id="KW-1185">Reference proteome</keyword>
<dbReference type="EMBL" id="JBBNAG010000010">
    <property type="protein sequence ID" value="KAK9100443.1"/>
    <property type="molecule type" value="Genomic_DNA"/>
</dbReference>
<evidence type="ECO:0000313" key="1">
    <source>
        <dbReference type="EMBL" id="KAK9100443.1"/>
    </source>
</evidence>
<dbReference type="GO" id="GO:0016020">
    <property type="term" value="C:membrane"/>
    <property type="evidence" value="ECO:0007669"/>
    <property type="project" value="TreeGrafter"/>
</dbReference>
<proteinExistence type="predicted"/>